<dbReference type="STRING" id="231916.A0A409Y1Y9"/>
<dbReference type="EMBL" id="NHYE01001310">
    <property type="protein sequence ID" value="PPQ96961.1"/>
    <property type="molecule type" value="Genomic_DNA"/>
</dbReference>
<dbReference type="Pfam" id="PF12937">
    <property type="entry name" value="F-box-like"/>
    <property type="match status" value="1"/>
</dbReference>
<dbReference type="InParanoid" id="A0A409Y1Y9"/>
<evidence type="ECO:0000259" key="1">
    <source>
        <dbReference type="Pfam" id="PF12937"/>
    </source>
</evidence>
<evidence type="ECO:0000313" key="3">
    <source>
        <dbReference type="Proteomes" id="UP000284706"/>
    </source>
</evidence>
<proteinExistence type="predicted"/>
<comment type="caution">
    <text evidence="2">The sequence shown here is derived from an EMBL/GenBank/DDBJ whole genome shotgun (WGS) entry which is preliminary data.</text>
</comment>
<dbReference type="Gene3D" id="1.20.1280.50">
    <property type="match status" value="1"/>
</dbReference>
<sequence>MSAAQSLPLEIISKILSLLPDRFNKNKDDFVALLNASHVCRQWYIASLSFSYPWAAQAVLPDVMSQQACETTILRAGNLPVSVESSPTNQDSQREARFQKPAWRLVLENLGKVKEMCIDFEADDQDEVTPLRQLLTKAAPLLQRCQLNAFWCEKSQYQREKLRVFDGDAPALKCLSLHACLLPREIDISAFSLNHLYLDMSCDELEFIPTFTEWLDLLGSQSLEVLTIWGFRYRGHASTTPQVISFPRLVTLFLNGDTIQCGDLFRALAIPPGICNVQIQTRGAVSSLPKGMERGISQYLADLDRHIGQSSSFWWSLFSGTQGQSFRLLLRQCGHDEECSCFSSDTCRPCRVHLPRPRPNSRMLINLDNHPEDPLVNLLSSCLNSPLLKRRTHFTLATDSTTDPKVFNEIKHFLSALKDTTYNDYVIADEIVEDCLEVLLPGCDLCCIRVSEC</sequence>
<feature type="domain" description="F-box" evidence="1">
    <location>
        <begin position="5"/>
        <end position="47"/>
    </location>
</feature>
<keyword evidence="3" id="KW-1185">Reference proteome</keyword>
<gene>
    <name evidence="2" type="ORF">CVT26_005983</name>
</gene>
<accession>A0A409Y1Y9</accession>
<dbReference type="AlphaFoldDB" id="A0A409Y1Y9"/>
<dbReference type="InterPro" id="IPR036047">
    <property type="entry name" value="F-box-like_dom_sf"/>
</dbReference>
<name>A0A409Y1Y9_9AGAR</name>
<protein>
    <recommendedName>
        <fullName evidence="1">F-box domain-containing protein</fullName>
    </recommendedName>
</protein>
<dbReference type="OrthoDB" id="3172239at2759"/>
<evidence type="ECO:0000313" key="2">
    <source>
        <dbReference type="EMBL" id="PPQ96961.1"/>
    </source>
</evidence>
<organism evidence="2 3">
    <name type="scientific">Gymnopilus dilepis</name>
    <dbReference type="NCBI Taxonomy" id="231916"/>
    <lineage>
        <taxon>Eukaryota</taxon>
        <taxon>Fungi</taxon>
        <taxon>Dikarya</taxon>
        <taxon>Basidiomycota</taxon>
        <taxon>Agaricomycotina</taxon>
        <taxon>Agaricomycetes</taxon>
        <taxon>Agaricomycetidae</taxon>
        <taxon>Agaricales</taxon>
        <taxon>Agaricineae</taxon>
        <taxon>Hymenogastraceae</taxon>
        <taxon>Gymnopilus</taxon>
    </lineage>
</organism>
<reference evidence="2 3" key="1">
    <citation type="journal article" date="2018" name="Evol. Lett.">
        <title>Horizontal gene cluster transfer increased hallucinogenic mushroom diversity.</title>
        <authorList>
            <person name="Reynolds H.T."/>
            <person name="Vijayakumar V."/>
            <person name="Gluck-Thaler E."/>
            <person name="Korotkin H.B."/>
            <person name="Matheny P.B."/>
            <person name="Slot J.C."/>
        </authorList>
    </citation>
    <scope>NUCLEOTIDE SEQUENCE [LARGE SCALE GENOMIC DNA]</scope>
    <source>
        <strain evidence="2 3">SRW20</strain>
    </source>
</reference>
<dbReference type="Proteomes" id="UP000284706">
    <property type="component" value="Unassembled WGS sequence"/>
</dbReference>
<dbReference type="SUPFAM" id="SSF81383">
    <property type="entry name" value="F-box domain"/>
    <property type="match status" value="1"/>
</dbReference>
<dbReference type="InterPro" id="IPR001810">
    <property type="entry name" value="F-box_dom"/>
</dbReference>